<evidence type="ECO:0008006" key="3">
    <source>
        <dbReference type="Google" id="ProtNLM"/>
    </source>
</evidence>
<dbReference type="InterPro" id="IPR007493">
    <property type="entry name" value="DUF538"/>
</dbReference>
<protein>
    <recommendedName>
        <fullName evidence="3">DUF538 domain-containing protein</fullName>
    </recommendedName>
</protein>
<dbReference type="PANTHER" id="PTHR31676">
    <property type="entry name" value="T31J12.3 PROTEIN-RELATED"/>
    <property type="match status" value="1"/>
</dbReference>
<accession>A0ABQ9KF26</accession>
<keyword evidence="2" id="KW-1185">Reference proteome</keyword>
<dbReference type="Pfam" id="PF04398">
    <property type="entry name" value="DUF538"/>
    <property type="match status" value="1"/>
</dbReference>
<sequence>MTSQLVANHRGGAEIYHGNSFCKQKFLDILKEIRLPIGLLTLDDILEIGYNRTTGFVWLKQKRRKEHKFHAIGRNVSYETEVTAFVENRRMRRVTGVKTKEFLIWVTISDISIDPTDTEKINVANPTGISRTFPISAFGLEEGGKLIN</sequence>
<proteinExistence type="predicted"/>
<dbReference type="SUPFAM" id="SSF141562">
    <property type="entry name" value="At5g01610-like"/>
    <property type="match status" value="1"/>
</dbReference>
<dbReference type="PANTHER" id="PTHR31676:SF7">
    <property type="entry name" value="DUF538 DOMAIN-CONTAINING PROTEIN"/>
    <property type="match status" value="1"/>
</dbReference>
<dbReference type="Proteomes" id="UP001174677">
    <property type="component" value="Chromosome 18"/>
</dbReference>
<gene>
    <name evidence="1" type="ORF">P3X46_032999</name>
</gene>
<name>A0ABQ9KF26_HEVBR</name>
<dbReference type="Gene3D" id="2.30.240.10">
    <property type="entry name" value="At5g01610-like"/>
    <property type="match status" value="1"/>
</dbReference>
<evidence type="ECO:0000313" key="1">
    <source>
        <dbReference type="EMBL" id="KAJ9135873.1"/>
    </source>
</evidence>
<evidence type="ECO:0000313" key="2">
    <source>
        <dbReference type="Proteomes" id="UP001174677"/>
    </source>
</evidence>
<organism evidence="1 2">
    <name type="scientific">Hevea brasiliensis</name>
    <name type="common">Para rubber tree</name>
    <name type="synonym">Siphonia brasiliensis</name>
    <dbReference type="NCBI Taxonomy" id="3981"/>
    <lineage>
        <taxon>Eukaryota</taxon>
        <taxon>Viridiplantae</taxon>
        <taxon>Streptophyta</taxon>
        <taxon>Embryophyta</taxon>
        <taxon>Tracheophyta</taxon>
        <taxon>Spermatophyta</taxon>
        <taxon>Magnoliopsida</taxon>
        <taxon>eudicotyledons</taxon>
        <taxon>Gunneridae</taxon>
        <taxon>Pentapetalae</taxon>
        <taxon>rosids</taxon>
        <taxon>fabids</taxon>
        <taxon>Malpighiales</taxon>
        <taxon>Euphorbiaceae</taxon>
        <taxon>Crotonoideae</taxon>
        <taxon>Micrandreae</taxon>
        <taxon>Hevea</taxon>
    </lineage>
</organism>
<dbReference type="EMBL" id="JARPOI010000018">
    <property type="protein sequence ID" value="KAJ9135873.1"/>
    <property type="molecule type" value="Genomic_DNA"/>
</dbReference>
<comment type="caution">
    <text evidence="1">The sequence shown here is derived from an EMBL/GenBank/DDBJ whole genome shotgun (WGS) entry which is preliminary data.</text>
</comment>
<reference evidence="1 2" key="1">
    <citation type="journal article" date="2023" name="Plant Biotechnol. J.">
        <title>Chromosome-level wild Hevea brasiliensis genome provides new tools for genomic-assisted breeding and valuable loci to elevate rubber yield.</title>
        <authorList>
            <person name="Cheng H."/>
            <person name="Song X."/>
            <person name="Hu Y."/>
            <person name="Wu T."/>
            <person name="Yang Q."/>
            <person name="An Z."/>
            <person name="Feng S."/>
            <person name="Deng Z."/>
            <person name="Wu W."/>
            <person name="Zeng X."/>
            <person name="Tu M."/>
            <person name="Wang X."/>
            <person name="Huang H."/>
        </authorList>
    </citation>
    <scope>NUCLEOTIDE SEQUENCE [LARGE SCALE GENOMIC DNA]</scope>
    <source>
        <strain evidence="1">MT/VB/25A 57/8</strain>
    </source>
</reference>
<dbReference type="InterPro" id="IPR036758">
    <property type="entry name" value="At5g01610-like"/>
</dbReference>